<evidence type="ECO:0000313" key="3">
    <source>
        <dbReference type="Proteomes" id="UP000789831"/>
    </source>
</evidence>
<dbReference type="Proteomes" id="UP000789831">
    <property type="component" value="Unassembled WGS sequence"/>
</dbReference>
<evidence type="ECO:0000313" key="2">
    <source>
        <dbReference type="EMBL" id="CAG8627150.1"/>
    </source>
</evidence>
<name>A0A9N9D925_9GLOM</name>
<evidence type="ECO:0000256" key="1">
    <source>
        <dbReference type="SAM" id="Coils"/>
    </source>
</evidence>
<proteinExistence type="predicted"/>
<organism evidence="2 3">
    <name type="scientific">Ambispora gerdemannii</name>
    <dbReference type="NCBI Taxonomy" id="144530"/>
    <lineage>
        <taxon>Eukaryota</taxon>
        <taxon>Fungi</taxon>
        <taxon>Fungi incertae sedis</taxon>
        <taxon>Mucoromycota</taxon>
        <taxon>Glomeromycotina</taxon>
        <taxon>Glomeromycetes</taxon>
        <taxon>Archaeosporales</taxon>
        <taxon>Ambisporaceae</taxon>
        <taxon>Ambispora</taxon>
    </lineage>
</organism>
<dbReference type="AlphaFoldDB" id="A0A9N9D925"/>
<keyword evidence="1" id="KW-0175">Coiled coil</keyword>
<reference evidence="2" key="1">
    <citation type="submission" date="2021-06" db="EMBL/GenBank/DDBJ databases">
        <authorList>
            <person name="Kallberg Y."/>
            <person name="Tangrot J."/>
            <person name="Rosling A."/>
        </authorList>
    </citation>
    <scope>NUCLEOTIDE SEQUENCE</scope>
    <source>
        <strain evidence="2">MT106</strain>
    </source>
</reference>
<gene>
    <name evidence="2" type="ORF">AGERDE_LOCUS10345</name>
</gene>
<protein>
    <submittedName>
        <fullName evidence="2">6832_t:CDS:1</fullName>
    </submittedName>
</protein>
<sequence length="61" mass="6735">MAVEVASELVKTPPSNIEALYDLKANLQEALALLEDQKDKKLDDWGEPIVLEIGICPLLDD</sequence>
<keyword evidence="3" id="KW-1185">Reference proteome</keyword>
<dbReference type="EMBL" id="CAJVPL010003148">
    <property type="protein sequence ID" value="CAG8627150.1"/>
    <property type="molecule type" value="Genomic_DNA"/>
</dbReference>
<accession>A0A9N9D925</accession>
<comment type="caution">
    <text evidence="2">The sequence shown here is derived from an EMBL/GenBank/DDBJ whole genome shotgun (WGS) entry which is preliminary data.</text>
</comment>
<feature type="coiled-coil region" evidence="1">
    <location>
        <begin position="17"/>
        <end position="44"/>
    </location>
</feature>